<evidence type="ECO:0000313" key="4">
    <source>
        <dbReference type="Proteomes" id="UP000283095"/>
    </source>
</evidence>
<organism evidence="3 4">
    <name type="scientific">Peribacillus asahii</name>
    <dbReference type="NCBI Taxonomy" id="228899"/>
    <lineage>
        <taxon>Bacteria</taxon>
        <taxon>Bacillati</taxon>
        <taxon>Bacillota</taxon>
        <taxon>Bacilli</taxon>
        <taxon>Bacillales</taxon>
        <taxon>Bacillaceae</taxon>
        <taxon>Peribacillus</taxon>
    </lineage>
</organism>
<evidence type="ECO:0000259" key="2">
    <source>
        <dbReference type="Pfam" id="PF00589"/>
    </source>
</evidence>
<keyword evidence="1" id="KW-0233">DNA recombination</keyword>
<dbReference type="Pfam" id="PF00589">
    <property type="entry name" value="Phage_integrase"/>
    <property type="match status" value="1"/>
</dbReference>
<dbReference type="GO" id="GO:0015074">
    <property type="term" value="P:DNA integration"/>
    <property type="evidence" value="ECO:0007669"/>
    <property type="project" value="InterPro"/>
</dbReference>
<sequence>MFQTMFESVKELPTYTNVRAQLIDIKPKTFVDFSVTPTINFADDLWVFNEFKRFPGEDWAYSYDFRQLDITYKNYAKYMILRELFNKHNRFTTLKKKFYTIRNFINYLSEHHMFYPNLIDTSFLKEFLADARSERNLSDQKQAIKMFLSEIELRVSGVNFSECYKYLNKIDGRKIKAERERGKHKFVPIHIHNKIISIAIKDLRNENLRITQRAAACMIVLLAETGMRIGEFRILEVNRLEETRVKGEPKAFHHLNFKTYKTVKEKDFKWTRSFITENALLAYKTLTEIYRERRKSQYLFVNDKGMAVSKTMLRIRLVQFFYRHQNEFQIDKIIDHEVNQFAVTRKRNFKTLDFVPNDEMDKDIYYVTFHQYRVVLATILYNKGYHLDWIRQHMNHLTEEMTQHYIRLQEMEKLEVNAVETLMKRSSKDGSTLITDTNKSSDKYIREELQSEQYQEIYDQINKFLKKNKLNIFKDINEIVSVLSRTNNPIADMELGICAKSFNKLCERNQYISSINDAYYLGVQIHSLDDLPHSVKRFQEKASIIAYNESLYKKNTKYRNEFERELKGIKKYIERKLNPELMLLKDEISIIGLETVQNKYPQLAEIIGNIKLIEEEAEKWKEKTLLPQPRTV</sequence>
<protein>
    <recommendedName>
        <fullName evidence="2">Tyr recombinase domain-containing protein</fullName>
    </recommendedName>
</protein>
<dbReference type="SUPFAM" id="SSF56349">
    <property type="entry name" value="DNA breaking-rejoining enzymes"/>
    <property type="match status" value="1"/>
</dbReference>
<proteinExistence type="predicted"/>
<dbReference type="InterPro" id="IPR011010">
    <property type="entry name" value="DNA_brk_join_enz"/>
</dbReference>
<accession>A0A3T0KMD2</accession>
<feature type="domain" description="Tyr recombinase" evidence="2">
    <location>
        <begin position="215"/>
        <end position="410"/>
    </location>
</feature>
<gene>
    <name evidence="3" type="ORF">BAOM_0941</name>
</gene>
<dbReference type="InterPro" id="IPR013762">
    <property type="entry name" value="Integrase-like_cat_sf"/>
</dbReference>
<evidence type="ECO:0000313" key="3">
    <source>
        <dbReference type="EMBL" id="AZV41552.1"/>
    </source>
</evidence>
<dbReference type="Proteomes" id="UP000283095">
    <property type="component" value="Chromosome"/>
</dbReference>
<dbReference type="EMBL" id="CP026095">
    <property type="protein sequence ID" value="AZV41552.1"/>
    <property type="molecule type" value="Genomic_DNA"/>
</dbReference>
<dbReference type="AlphaFoldDB" id="A0A3T0KMD2"/>
<dbReference type="KEGG" id="pasa:BAOM_0941"/>
<dbReference type="GO" id="GO:0003677">
    <property type="term" value="F:DNA binding"/>
    <property type="evidence" value="ECO:0007669"/>
    <property type="project" value="InterPro"/>
</dbReference>
<reference evidence="3 4" key="1">
    <citation type="submission" date="2018-01" db="EMBL/GenBank/DDBJ databases">
        <title>Bacillus asahii Genome sequencing and assembly.</title>
        <authorList>
            <person name="Jiang H."/>
            <person name="Feng Y."/>
            <person name="Zhao F."/>
            <person name="Lin X."/>
        </authorList>
    </citation>
    <scope>NUCLEOTIDE SEQUENCE [LARGE SCALE GENOMIC DNA]</scope>
    <source>
        <strain evidence="3 4">OM18</strain>
    </source>
</reference>
<dbReference type="InterPro" id="IPR002104">
    <property type="entry name" value="Integrase_catalytic"/>
</dbReference>
<dbReference type="RefSeq" id="WP_257467623.1">
    <property type="nucleotide sequence ID" value="NZ_CP026095.1"/>
</dbReference>
<name>A0A3T0KMD2_9BACI</name>
<evidence type="ECO:0000256" key="1">
    <source>
        <dbReference type="ARBA" id="ARBA00023172"/>
    </source>
</evidence>
<dbReference type="GO" id="GO:0006310">
    <property type="term" value="P:DNA recombination"/>
    <property type="evidence" value="ECO:0007669"/>
    <property type="project" value="UniProtKB-KW"/>
</dbReference>
<dbReference type="Gene3D" id="1.10.443.10">
    <property type="entry name" value="Intergrase catalytic core"/>
    <property type="match status" value="1"/>
</dbReference>